<organism evidence="1">
    <name type="scientific">marine metagenome</name>
    <dbReference type="NCBI Taxonomy" id="408172"/>
    <lineage>
        <taxon>unclassified sequences</taxon>
        <taxon>metagenomes</taxon>
        <taxon>ecological metagenomes</taxon>
    </lineage>
</organism>
<reference evidence="1" key="1">
    <citation type="submission" date="2018-05" db="EMBL/GenBank/DDBJ databases">
        <authorList>
            <person name="Lanie J.A."/>
            <person name="Ng W.-L."/>
            <person name="Kazmierczak K.M."/>
            <person name="Andrzejewski T.M."/>
            <person name="Davidsen T.M."/>
            <person name="Wayne K.J."/>
            <person name="Tettelin H."/>
            <person name="Glass J.I."/>
            <person name="Rusch D."/>
            <person name="Podicherti R."/>
            <person name="Tsui H.-C.T."/>
            <person name="Winkler M.E."/>
        </authorList>
    </citation>
    <scope>NUCLEOTIDE SEQUENCE</scope>
</reference>
<feature type="non-terminal residue" evidence="1">
    <location>
        <position position="200"/>
    </location>
</feature>
<dbReference type="EMBL" id="UINC01142095">
    <property type="protein sequence ID" value="SVD30225.1"/>
    <property type="molecule type" value="Genomic_DNA"/>
</dbReference>
<proteinExistence type="predicted"/>
<gene>
    <name evidence="1" type="ORF">METZ01_LOCUS383079</name>
</gene>
<evidence type="ECO:0000313" key="1">
    <source>
        <dbReference type="EMBL" id="SVD30225.1"/>
    </source>
</evidence>
<accession>A0A382U8M6</accession>
<dbReference type="AlphaFoldDB" id="A0A382U8M6"/>
<sequence>MKSLDIKLKKISDGSSTAKDFIIADAKDADMGCGIRAPGLLRNQDGSQSDKLDSFQNYLNKMQSLTESELVDVMLMSATAAERLVNKKIFEKSSVTPAMRLNDTSCIWAMIRNGDYEKEKSRVFATTQLRHAIEYVDLGLYSMTFNKDVDLDVKMLNAYRDFRDEAEKIGMRHFLEVFNSSVIDLDQVRMGEYVNDCILK</sequence>
<protein>
    <submittedName>
        <fullName evidence="1">Uncharacterized protein</fullName>
    </submittedName>
</protein>
<name>A0A382U8M6_9ZZZZ</name>